<name>A0A0W0CDW5_CANGB</name>
<dbReference type="VEuPathDB" id="FungiDB:CAGL0I10725g"/>
<dbReference type="EMBL" id="LLZZ01000182">
    <property type="protein sequence ID" value="KTA95708.1"/>
    <property type="molecule type" value="Genomic_DNA"/>
</dbReference>
<dbReference type="VEuPathDB" id="FungiDB:GVI51_I10505"/>
<dbReference type="Pfam" id="PF17306">
    <property type="entry name" value="DUF5355"/>
    <property type="match status" value="1"/>
</dbReference>
<dbReference type="VEuPathDB" id="FungiDB:GWK60_I06149"/>
<evidence type="ECO:0000313" key="1">
    <source>
        <dbReference type="EMBL" id="KTA95708.1"/>
    </source>
</evidence>
<evidence type="ECO:0000313" key="2">
    <source>
        <dbReference type="Proteomes" id="UP000054886"/>
    </source>
</evidence>
<dbReference type="Proteomes" id="UP000054886">
    <property type="component" value="Unassembled WGS sequence"/>
</dbReference>
<organism evidence="1 2">
    <name type="scientific">Candida glabrata</name>
    <name type="common">Yeast</name>
    <name type="synonym">Torulopsis glabrata</name>
    <dbReference type="NCBI Taxonomy" id="5478"/>
    <lineage>
        <taxon>Eukaryota</taxon>
        <taxon>Fungi</taxon>
        <taxon>Dikarya</taxon>
        <taxon>Ascomycota</taxon>
        <taxon>Saccharomycotina</taxon>
        <taxon>Saccharomycetes</taxon>
        <taxon>Saccharomycetales</taxon>
        <taxon>Saccharomycetaceae</taxon>
        <taxon>Nakaseomyces</taxon>
    </lineage>
</organism>
<proteinExistence type="predicted"/>
<dbReference type="VEuPathDB" id="FungiDB:B1J91_I10725g"/>
<accession>A0A0W0CDW5</accession>
<dbReference type="AlphaFoldDB" id="A0A0W0CDW5"/>
<protein>
    <submittedName>
        <fullName evidence="1">Uncharacterized protein</fullName>
    </submittedName>
</protein>
<comment type="caution">
    <text evidence="1">The sequence shown here is derived from an EMBL/GenBank/DDBJ whole genome shotgun (WGS) entry which is preliminary data.</text>
</comment>
<gene>
    <name evidence="1" type="ORF">AO440_002786</name>
</gene>
<sequence>MSKTTATSNQYICYNTGFSTPNIELNVARQDVIELITSASAPDNVLAKLFSYIQLLLRFKATKGIDHELTITTLNIAIAYEKMVLESMTVAYTAGRTDLWTTASDYLKRAIGILLFLKSTDWLHGDEELYQYLLRYTNEMGVLQQLSVVLVAITKLRSNLYKDSILDLDHSNDLTQNILSSNNITLYSRMCISALETMVAILGKHSSNTLPITIINSYNVDFIKVLIYLLVSLEQYEANNVGHAMGFLKLSRKYLTRSIMKTTDLQSSLDSIMVFDGHKKNLKAASLGKLKNVFKKEKTVDFNSTLKSLKVTFNKDNSNDPLRPLLLNVLNDLILPLFLLLSYRYEKTNQLYSFQEPIEDEDMLIRDLPKAIIMNLKSISWKISDQNELIEDTALSIGHDEYF</sequence>
<dbReference type="InterPro" id="IPR035278">
    <property type="entry name" value="DUF5355"/>
</dbReference>
<dbReference type="OMA" id="NDECGIA"/>
<dbReference type="PhylomeDB" id="A0A0W0CDW5"/>
<reference evidence="1 2" key="1">
    <citation type="submission" date="2015-10" db="EMBL/GenBank/DDBJ databases">
        <title>Draft genomes sequences of Candida glabrata isolates 1A, 1B, 2A, 2B, 3A and 3B.</title>
        <authorList>
            <person name="Haavelsrud O.E."/>
            <person name="Gaustad P."/>
        </authorList>
    </citation>
    <scope>NUCLEOTIDE SEQUENCE [LARGE SCALE GENOMIC DNA]</scope>
    <source>
        <strain evidence="1">910700640</strain>
    </source>
</reference>